<protein>
    <submittedName>
        <fullName evidence="1">GlcNAc-PI de-N-acetylase</fullName>
    </submittedName>
</protein>
<sequence length="186" mass="20830">MVCVTDGDFEGEGAQRVAACEQACAELGVSSFSCLGFPDDPAGCLDLDALVAALRARFPEPPELIFTHSPHGEYGHFNHIDVSLAVHRAFPGHPRLYVVAAHMFPELRVQLDESTFSRKLEIATRHYTKQLRQAWRMMTNLADEGFVRLPASEVEAMHELLMEGEAVASERAPHYRHVLPLIRPRR</sequence>
<accession>A0A2S9YBD5</accession>
<dbReference type="InterPro" id="IPR024078">
    <property type="entry name" value="LmbE-like_dom_sf"/>
</dbReference>
<proteinExistence type="predicted"/>
<keyword evidence="2" id="KW-1185">Reference proteome</keyword>
<dbReference type="SUPFAM" id="SSF102588">
    <property type="entry name" value="LmbE-like"/>
    <property type="match status" value="1"/>
</dbReference>
<evidence type="ECO:0000313" key="2">
    <source>
        <dbReference type="Proteomes" id="UP000237968"/>
    </source>
</evidence>
<reference evidence="1 2" key="1">
    <citation type="submission" date="2018-03" db="EMBL/GenBank/DDBJ databases">
        <title>Draft Genome Sequences of the Obligatory Marine Myxobacteria Enhygromyxa salina SWB005.</title>
        <authorList>
            <person name="Poehlein A."/>
            <person name="Moghaddam J.A."/>
            <person name="Harms H."/>
            <person name="Alanjari M."/>
            <person name="Koenig G.M."/>
            <person name="Daniel R."/>
            <person name="Schaeberle T.F."/>
        </authorList>
    </citation>
    <scope>NUCLEOTIDE SEQUENCE [LARGE SCALE GENOMIC DNA]</scope>
    <source>
        <strain evidence="1 2">SWB005</strain>
    </source>
</reference>
<dbReference type="PANTHER" id="PTHR12993">
    <property type="entry name" value="N-ACETYLGLUCOSAMINYL-PHOSPHATIDYLINOSITOL DE-N-ACETYLASE-RELATED"/>
    <property type="match status" value="1"/>
</dbReference>
<dbReference type="AlphaFoldDB" id="A0A2S9YBD5"/>
<dbReference type="Proteomes" id="UP000237968">
    <property type="component" value="Unassembled WGS sequence"/>
</dbReference>
<organism evidence="1 2">
    <name type="scientific">Enhygromyxa salina</name>
    <dbReference type="NCBI Taxonomy" id="215803"/>
    <lineage>
        <taxon>Bacteria</taxon>
        <taxon>Pseudomonadati</taxon>
        <taxon>Myxococcota</taxon>
        <taxon>Polyangia</taxon>
        <taxon>Nannocystales</taxon>
        <taxon>Nannocystaceae</taxon>
        <taxon>Enhygromyxa</taxon>
    </lineage>
</organism>
<gene>
    <name evidence="1" type="ORF">ENSA5_23420</name>
</gene>
<comment type="caution">
    <text evidence="1">The sequence shown here is derived from an EMBL/GenBank/DDBJ whole genome shotgun (WGS) entry which is preliminary data.</text>
</comment>
<dbReference type="Gene3D" id="3.40.50.10320">
    <property type="entry name" value="LmbE-like"/>
    <property type="match status" value="1"/>
</dbReference>
<dbReference type="EMBL" id="PVNK01000119">
    <property type="protein sequence ID" value="PRQ02415.1"/>
    <property type="molecule type" value="Genomic_DNA"/>
</dbReference>
<dbReference type="Pfam" id="PF02585">
    <property type="entry name" value="PIG-L"/>
    <property type="match status" value="1"/>
</dbReference>
<name>A0A2S9YBD5_9BACT</name>
<evidence type="ECO:0000313" key="1">
    <source>
        <dbReference type="EMBL" id="PRQ02415.1"/>
    </source>
</evidence>
<dbReference type="GO" id="GO:0016811">
    <property type="term" value="F:hydrolase activity, acting on carbon-nitrogen (but not peptide) bonds, in linear amides"/>
    <property type="evidence" value="ECO:0007669"/>
    <property type="project" value="TreeGrafter"/>
</dbReference>
<dbReference type="PANTHER" id="PTHR12993:SF11">
    <property type="entry name" value="N-ACETYLGLUCOSAMINYL-PHOSPHATIDYLINOSITOL DE-N-ACETYLASE"/>
    <property type="match status" value="1"/>
</dbReference>
<dbReference type="InterPro" id="IPR003737">
    <property type="entry name" value="GlcNAc_PI_deacetylase-related"/>
</dbReference>